<comment type="similarity">
    <text evidence="1">Belongs to the carbon-nitrogen hydrolase superfamily. NIT1/NIT2 family.</text>
</comment>
<evidence type="ECO:0000313" key="4">
    <source>
        <dbReference type="Proteomes" id="UP001597041"/>
    </source>
</evidence>
<keyword evidence="4" id="KW-1185">Reference proteome</keyword>
<dbReference type="Pfam" id="PF00795">
    <property type="entry name" value="CN_hydrolase"/>
    <property type="match status" value="1"/>
</dbReference>
<dbReference type="PANTHER" id="PTHR23088">
    <property type="entry name" value="NITRILASE-RELATED"/>
    <property type="match status" value="1"/>
</dbReference>
<dbReference type="Gene3D" id="3.60.110.10">
    <property type="entry name" value="Carbon-nitrogen hydrolase"/>
    <property type="match status" value="1"/>
</dbReference>
<dbReference type="InterPro" id="IPR036526">
    <property type="entry name" value="C-N_Hydrolase_sf"/>
</dbReference>
<keyword evidence="3" id="KW-0378">Hydrolase</keyword>
<dbReference type="GO" id="GO:0016787">
    <property type="term" value="F:hydrolase activity"/>
    <property type="evidence" value="ECO:0007669"/>
    <property type="project" value="UniProtKB-KW"/>
</dbReference>
<dbReference type="PROSITE" id="PS50263">
    <property type="entry name" value="CN_HYDROLASE"/>
    <property type="match status" value="1"/>
</dbReference>
<evidence type="ECO:0000256" key="1">
    <source>
        <dbReference type="ARBA" id="ARBA00010613"/>
    </source>
</evidence>
<gene>
    <name evidence="3" type="ORF">ACFQ19_01260</name>
</gene>
<accession>A0ABW3NAK8</accession>
<comment type="caution">
    <text evidence="3">The sequence shown here is derived from an EMBL/GenBank/DDBJ whole genome shotgun (WGS) entry which is preliminary data.</text>
</comment>
<dbReference type="RefSeq" id="WP_379590091.1">
    <property type="nucleotide sequence ID" value="NZ_JBHTKK010000001.1"/>
</dbReference>
<dbReference type="PANTHER" id="PTHR23088:SF27">
    <property type="entry name" value="DEAMINATED GLUTATHIONE AMIDASE"/>
    <property type="match status" value="1"/>
</dbReference>
<evidence type="ECO:0000259" key="2">
    <source>
        <dbReference type="PROSITE" id="PS50263"/>
    </source>
</evidence>
<evidence type="ECO:0000313" key="3">
    <source>
        <dbReference type="EMBL" id="MFD1064642.1"/>
    </source>
</evidence>
<feature type="domain" description="CN hydrolase" evidence="2">
    <location>
        <begin position="1"/>
        <end position="240"/>
    </location>
</feature>
<dbReference type="EMBL" id="JBHTKK010000001">
    <property type="protein sequence ID" value="MFD1064642.1"/>
    <property type="molecule type" value="Genomic_DNA"/>
</dbReference>
<organism evidence="3 4">
    <name type="scientific">Oceanobacillus locisalsi</name>
    <dbReference type="NCBI Taxonomy" id="546107"/>
    <lineage>
        <taxon>Bacteria</taxon>
        <taxon>Bacillati</taxon>
        <taxon>Bacillota</taxon>
        <taxon>Bacilli</taxon>
        <taxon>Bacillales</taxon>
        <taxon>Bacillaceae</taxon>
        <taxon>Oceanobacillus</taxon>
    </lineage>
</organism>
<dbReference type="InterPro" id="IPR003010">
    <property type="entry name" value="C-N_Hydrolase"/>
</dbReference>
<dbReference type="SUPFAM" id="SSF56317">
    <property type="entry name" value="Carbon-nitrogen hydrolase"/>
    <property type="match status" value="1"/>
</dbReference>
<dbReference type="CDD" id="cd07583">
    <property type="entry name" value="nitrilase_5"/>
    <property type="match status" value="1"/>
</dbReference>
<sequence length="266" mass="30003">MKHAIYQMDIVPGDPESNRKRIKEWLATQVEQEKPDVVVLPEMWTTAYTLEQLEDIADLDGEPTRSFLKDLAKQHRVHIIGGSFANKVDGAIYNTALVVNNAGEEVYTYDKIHLVPMLNEPAYLAGGNKQAHVFELDGVKMGLLICFDLRFPELARELALAGAEVIYTVAEWPSARKDHWKALQLARAIENQCYVISSNRIGDYDGVLFCGTSLVIDPWGTIIKEGSEKNEETLVETITVSNVDRIRKEVPVFASRVPELYKGWQQ</sequence>
<proteinExistence type="inferred from homology"/>
<protein>
    <submittedName>
        <fullName evidence="3">Carbon-nitrogen family hydrolase</fullName>
    </submittedName>
</protein>
<dbReference type="Proteomes" id="UP001597041">
    <property type="component" value="Unassembled WGS sequence"/>
</dbReference>
<reference evidence="4" key="1">
    <citation type="journal article" date="2019" name="Int. J. Syst. Evol. Microbiol.">
        <title>The Global Catalogue of Microorganisms (GCM) 10K type strain sequencing project: providing services to taxonomists for standard genome sequencing and annotation.</title>
        <authorList>
            <consortium name="The Broad Institute Genomics Platform"/>
            <consortium name="The Broad Institute Genome Sequencing Center for Infectious Disease"/>
            <person name="Wu L."/>
            <person name="Ma J."/>
        </authorList>
    </citation>
    <scope>NUCLEOTIDE SEQUENCE [LARGE SCALE GENOMIC DNA]</scope>
    <source>
        <strain evidence="4">CCUG 56608</strain>
    </source>
</reference>
<name>A0ABW3NAK8_9BACI</name>